<evidence type="ECO:0000256" key="13">
    <source>
        <dbReference type="ARBA" id="ARBA00034808"/>
    </source>
</evidence>
<evidence type="ECO:0000256" key="15">
    <source>
        <dbReference type="PROSITE-ProRule" id="PRU00560"/>
    </source>
</evidence>
<keyword evidence="3 15" id="KW-0547">Nucleotide-binding</keyword>
<evidence type="ECO:0000256" key="2">
    <source>
        <dbReference type="ARBA" id="ARBA00022722"/>
    </source>
</evidence>
<evidence type="ECO:0000256" key="8">
    <source>
        <dbReference type="ARBA" id="ARBA00022840"/>
    </source>
</evidence>
<dbReference type="InterPro" id="IPR000212">
    <property type="entry name" value="DNA_helicase_UvrD/REP"/>
</dbReference>
<dbReference type="PANTHER" id="PTHR11070:SF59">
    <property type="entry name" value="DNA 3'-5' HELICASE"/>
    <property type="match status" value="1"/>
</dbReference>
<dbReference type="Pfam" id="PF13361">
    <property type="entry name" value="UvrD_C"/>
    <property type="match status" value="1"/>
</dbReference>
<keyword evidence="6 15" id="KW-0347">Helicase</keyword>
<dbReference type="InterPro" id="IPR013986">
    <property type="entry name" value="DExx_box_DNA_helicase_dom_sf"/>
</dbReference>
<evidence type="ECO:0000256" key="12">
    <source>
        <dbReference type="ARBA" id="ARBA00034617"/>
    </source>
</evidence>
<keyword evidence="11" id="KW-0413">Isomerase</keyword>
<dbReference type="Pfam" id="PF00580">
    <property type="entry name" value="UvrD-helicase"/>
    <property type="match status" value="1"/>
</dbReference>
<evidence type="ECO:0000256" key="5">
    <source>
        <dbReference type="ARBA" id="ARBA00022801"/>
    </source>
</evidence>
<dbReference type="Gene3D" id="3.90.320.10">
    <property type="match status" value="1"/>
</dbReference>
<organism evidence="18 19">
    <name type="scientific">Propioniciclava soli</name>
    <dbReference type="NCBI Taxonomy" id="2775081"/>
    <lineage>
        <taxon>Bacteria</taxon>
        <taxon>Bacillati</taxon>
        <taxon>Actinomycetota</taxon>
        <taxon>Actinomycetes</taxon>
        <taxon>Propionibacteriales</taxon>
        <taxon>Propionibacteriaceae</taxon>
        <taxon>Propioniciclava</taxon>
    </lineage>
</organism>
<dbReference type="InterPro" id="IPR014017">
    <property type="entry name" value="DNA_helicase_UvrD-like_C"/>
</dbReference>
<dbReference type="InterPro" id="IPR038726">
    <property type="entry name" value="PDDEXK_AddAB-type"/>
</dbReference>
<dbReference type="Pfam" id="PF12705">
    <property type="entry name" value="PDDEXK_1"/>
    <property type="match status" value="1"/>
</dbReference>
<reference evidence="18 19" key="1">
    <citation type="journal article" date="2023" name="Environ Microbiome">
        <title>A coral-associated actinobacterium mitigates coral bleaching under heat stress.</title>
        <authorList>
            <person name="Li J."/>
            <person name="Zou Y."/>
            <person name="Li Q."/>
            <person name="Zhang J."/>
            <person name="Bourne D.G."/>
            <person name="Lyu Y."/>
            <person name="Liu C."/>
            <person name="Zhang S."/>
        </authorList>
    </citation>
    <scope>NUCLEOTIDE SEQUENCE [LARGE SCALE GENOMIC DNA]</scope>
    <source>
        <strain evidence="18 19">SCSIO 13291</strain>
    </source>
</reference>
<evidence type="ECO:0000313" key="18">
    <source>
        <dbReference type="EMBL" id="WZW97219.1"/>
    </source>
</evidence>
<comment type="catalytic activity">
    <reaction evidence="14">
        <text>ATP + H2O = ADP + phosphate + H(+)</text>
        <dbReference type="Rhea" id="RHEA:13065"/>
        <dbReference type="ChEBI" id="CHEBI:15377"/>
        <dbReference type="ChEBI" id="CHEBI:15378"/>
        <dbReference type="ChEBI" id="CHEBI:30616"/>
        <dbReference type="ChEBI" id="CHEBI:43474"/>
        <dbReference type="ChEBI" id="CHEBI:456216"/>
        <dbReference type="EC" id="5.6.2.4"/>
    </reaction>
</comment>
<evidence type="ECO:0000256" key="6">
    <source>
        <dbReference type="ARBA" id="ARBA00022806"/>
    </source>
</evidence>
<evidence type="ECO:0000313" key="19">
    <source>
        <dbReference type="Proteomes" id="UP001434337"/>
    </source>
</evidence>
<dbReference type="PANTHER" id="PTHR11070">
    <property type="entry name" value="UVRD / RECB / PCRA DNA HELICASE FAMILY MEMBER"/>
    <property type="match status" value="1"/>
</dbReference>
<dbReference type="InterPro" id="IPR027417">
    <property type="entry name" value="P-loop_NTPase"/>
</dbReference>
<dbReference type="Proteomes" id="UP001434337">
    <property type="component" value="Chromosome"/>
</dbReference>
<dbReference type="EMBL" id="CP115965">
    <property type="protein sequence ID" value="WZW97219.1"/>
    <property type="molecule type" value="Genomic_DNA"/>
</dbReference>
<dbReference type="Gene3D" id="3.40.50.300">
    <property type="entry name" value="P-loop containing nucleotide triphosphate hydrolases"/>
    <property type="match status" value="3"/>
</dbReference>
<dbReference type="Gene3D" id="1.10.10.160">
    <property type="match status" value="1"/>
</dbReference>
<evidence type="ECO:0000259" key="16">
    <source>
        <dbReference type="PROSITE" id="PS51198"/>
    </source>
</evidence>
<gene>
    <name evidence="18" type="ORF">PCC79_09835</name>
</gene>
<keyword evidence="2" id="KW-0540">Nuclease</keyword>
<evidence type="ECO:0000256" key="4">
    <source>
        <dbReference type="ARBA" id="ARBA00022763"/>
    </source>
</evidence>
<keyword evidence="7" id="KW-0269">Exonuclease</keyword>
<evidence type="ECO:0000256" key="9">
    <source>
        <dbReference type="ARBA" id="ARBA00023125"/>
    </source>
</evidence>
<keyword evidence="5 15" id="KW-0378">Hydrolase</keyword>
<dbReference type="InterPro" id="IPR011604">
    <property type="entry name" value="PDDEXK-like_dom_sf"/>
</dbReference>
<evidence type="ECO:0000256" key="14">
    <source>
        <dbReference type="ARBA" id="ARBA00048988"/>
    </source>
</evidence>
<comment type="catalytic activity">
    <reaction evidence="12">
        <text>Couples ATP hydrolysis with the unwinding of duplex DNA by translocating in the 3'-5' direction.</text>
        <dbReference type="EC" id="5.6.2.4"/>
    </reaction>
</comment>
<keyword evidence="10" id="KW-0234">DNA repair</keyword>
<sequence>MSNPMAQPTGPVLVLGAAGTGKTTLLVEAVAGRIRAAERPALVLALTRQAASELRDRIVRAAGRTTLAPQVMTVHALCLTLVARFAAPDDAGPGLLTAPEQEFRIRELLRGSPAPWPGELDAALGTRAFAQQVRAVLARARQLGLDPEDLSGAGAASGEFGWAAVGAFMGEYLDVLDAEGVIDYAELVHRARLLLEQEGVLEAVRAEYAAVLVDDWCELDAAQIGLVRALAGDAVPVVALADPDTAIYRFRGAHPRATAEFVRLFPAARVVTLPHAHRRPPAQVAACAAVARRLGAPAVEREALAAYRGVTGGGAGRVEVMTFPDEATHARHLAAELRAAHLDDQVPWGDMAVLVRAGRTQLPPLARALIDAGIPVEVAGDEIGLASELAVRPLLLGLEVAGAGGLPDGDQATRLLLSGWGGYDAVGLRAVGRRLRAADPAAAGTPTETLVAEALAGVRAVPEADEELAARRDLLARATALVAREQRPEAVLWELWSGTGWPERLRADAVRGGDASARAHHDLDAVCALFDLARTSQGPGGRPGVSWFAAEVAQQQIPADSQRESAVGGRGVRLLTAHRAKGRHWSLVVVAGVQEGIWPDVRRRGSVFDPQRLGASAAGPELALGLTTRDLVATERRLFLLACSRAEGRLIVTAVEGTEGEEDRPSRFLAELGVAPRHLVSTPPALHTLRQLVAELRRTAQDDAASPALREAAAARLAVLADATDDEGFALAPDADPARWWGVHEPTSTVAPAREGPIRLSPSQVESLLTCPRKYFLSREARAEPPREIRTILGSVIHAVAERAASGELAPDDVAAALDAVWASIPFPAAWLSASERAEADAAVRRFLNWQAGHDHADLVGVEVPFSADVTVNGRPVQLVGAVDRLERRSDGALKVVDFKTGRSAPTQKAAEVTPQIGVYQLAIEAGGFRDAGTTSAGASLVYLRVEDGEGWPKEFRQPSLTEKPHLTDDPEELAHPTWVHHQVARACAVLEAGRFDAQAGEHCTYCPVRSSCPARSGQVIA</sequence>
<dbReference type="SUPFAM" id="SSF52540">
    <property type="entry name" value="P-loop containing nucleoside triphosphate hydrolases"/>
    <property type="match status" value="1"/>
</dbReference>
<keyword evidence="8 15" id="KW-0067">ATP-binding</keyword>
<protein>
    <recommendedName>
        <fullName evidence="13">DNA 3'-5' helicase</fullName>
        <ecNumber evidence="13">5.6.2.4</ecNumber>
    </recommendedName>
</protein>
<evidence type="ECO:0000259" key="17">
    <source>
        <dbReference type="PROSITE" id="PS51217"/>
    </source>
</evidence>
<feature type="binding site" evidence="15">
    <location>
        <begin position="16"/>
        <end position="23"/>
    </location>
    <ligand>
        <name>ATP</name>
        <dbReference type="ChEBI" id="CHEBI:30616"/>
    </ligand>
</feature>
<proteinExistence type="inferred from homology"/>
<comment type="similarity">
    <text evidence="1">Belongs to the helicase family. UvrD subfamily.</text>
</comment>
<name>A0ABZ3C2X0_9ACTN</name>
<keyword evidence="9" id="KW-0238">DNA-binding</keyword>
<evidence type="ECO:0000256" key="11">
    <source>
        <dbReference type="ARBA" id="ARBA00023235"/>
    </source>
</evidence>
<dbReference type="PROSITE" id="PS51198">
    <property type="entry name" value="UVRD_HELICASE_ATP_BIND"/>
    <property type="match status" value="1"/>
</dbReference>
<evidence type="ECO:0000256" key="3">
    <source>
        <dbReference type="ARBA" id="ARBA00022741"/>
    </source>
</evidence>
<feature type="domain" description="UvrD-like helicase ATP-binding" evidence="16">
    <location>
        <begin position="1"/>
        <end position="280"/>
    </location>
</feature>
<dbReference type="RefSeq" id="WP_342371714.1">
    <property type="nucleotide sequence ID" value="NZ_CP115965.1"/>
</dbReference>
<keyword evidence="4" id="KW-0227">DNA damage</keyword>
<dbReference type="EC" id="5.6.2.4" evidence="13"/>
<evidence type="ECO:0000256" key="10">
    <source>
        <dbReference type="ARBA" id="ARBA00023204"/>
    </source>
</evidence>
<accession>A0ABZ3C2X0</accession>
<keyword evidence="19" id="KW-1185">Reference proteome</keyword>
<evidence type="ECO:0000256" key="1">
    <source>
        <dbReference type="ARBA" id="ARBA00009922"/>
    </source>
</evidence>
<dbReference type="InterPro" id="IPR014016">
    <property type="entry name" value="UvrD-like_ATP-bd"/>
</dbReference>
<dbReference type="GO" id="GO:0004386">
    <property type="term" value="F:helicase activity"/>
    <property type="evidence" value="ECO:0007669"/>
    <property type="project" value="UniProtKB-KW"/>
</dbReference>
<feature type="domain" description="UvrD-like helicase C-terminal" evidence="17">
    <location>
        <begin position="285"/>
        <end position="582"/>
    </location>
</feature>
<evidence type="ECO:0000256" key="7">
    <source>
        <dbReference type="ARBA" id="ARBA00022839"/>
    </source>
</evidence>
<dbReference type="PROSITE" id="PS51217">
    <property type="entry name" value="UVRD_HELICASE_CTER"/>
    <property type="match status" value="1"/>
</dbReference>